<dbReference type="Proteomes" id="UP000538196">
    <property type="component" value="Unassembled WGS sequence"/>
</dbReference>
<proteinExistence type="predicted"/>
<evidence type="ECO:0000313" key="1">
    <source>
        <dbReference type="EMBL" id="MBB2968103.1"/>
    </source>
</evidence>
<gene>
    <name evidence="1" type="ORF">FHX33_002873</name>
</gene>
<accession>A0A7W4UYL4</accession>
<comment type="caution">
    <text evidence="1">The sequence shown here is derived from an EMBL/GenBank/DDBJ whole genome shotgun (WGS) entry which is preliminary data.</text>
</comment>
<dbReference type="AlphaFoldDB" id="A0A7W4UYL4"/>
<dbReference type="InterPro" id="IPR036390">
    <property type="entry name" value="WH_DNA-bd_sf"/>
</dbReference>
<dbReference type="RefSeq" id="WP_051337095.1">
    <property type="nucleotide sequence ID" value="NZ_JACHVP010000003.1"/>
</dbReference>
<dbReference type="SUPFAM" id="SSF46785">
    <property type="entry name" value="Winged helix' DNA-binding domain"/>
    <property type="match status" value="1"/>
</dbReference>
<dbReference type="Pfam" id="PF12840">
    <property type="entry name" value="HTH_20"/>
    <property type="match status" value="1"/>
</dbReference>
<dbReference type="CDD" id="cd00090">
    <property type="entry name" value="HTH_ARSR"/>
    <property type="match status" value="1"/>
</dbReference>
<keyword evidence="2" id="KW-1185">Reference proteome</keyword>
<dbReference type="EMBL" id="JACHVP010000003">
    <property type="protein sequence ID" value="MBB2968103.1"/>
    <property type="molecule type" value="Genomic_DNA"/>
</dbReference>
<dbReference type="InterPro" id="IPR011991">
    <property type="entry name" value="ArsR-like_HTH"/>
</dbReference>
<name>A0A7W4UYL4_LEIAQ</name>
<dbReference type="Gene3D" id="1.10.10.10">
    <property type="entry name" value="Winged helix-like DNA-binding domain superfamily/Winged helix DNA-binding domain"/>
    <property type="match status" value="1"/>
</dbReference>
<reference evidence="1 2" key="1">
    <citation type="submission" date="2020-08" db="EMBL/GenBank/DDBJ databases">
        <title>Sequencing the genomes of 1000 actinobacteria strains.</title>
        <authorList>
            <person name="Klenk H.-P."/>
        </authorList>
    </citation>
    <scope>NUCLEOTIDE SEQUENCE [LARGE SCALE GENOMIC DNA]</scope>
    <source>
        <strain evidence="1 2">DSM 20146</strain>
    </source>
</reference>
<protein>
    <submittedName>
        <fullName evidence="1">Putative ArsR family transcriptional regulator</fullName>
    </submittedName>
</protein>
<sequence>MAQRQSTGLRRTLVSSPRIRLLARLQHESPQTAPRLAEDVDLHHNTVREHLERLIDDGLVVRTTEHRTVRGRPQVLYSAANGLDGASERARTQTDDAIALGRAYRQAYPVSAEAGTDTDTAADAQLDVLEDYLDRCGFEPRVDRPALEIRLTCPFGDLRSELADSLCTVDRKVVCSVVARVEGPLDVTGITPTADAVTCVLTMKRRL</sequence>
<evidence type="ECO:0000313" key="2">
    <source>
        <dbReference type="Proteomes" id="UP000538196"/>
    </source>
</evidence>
<organism evidence="1 2">
    <name type="scientific">Leifsonia aquatica</name>
    <name type="common">Corynebacterium aquaticum</name>
    <dbReference type="NCBI Taxonomy" id="144185"/>
    <lineage>
        <taxon>Bacteria</taxon>
        <taxon>Bacillati</taxon>
        <taxon>Actinomycetota</taxon>
        <taxon>Actinomycetes</taxon>
        <taxon>Micrococcales</taxon>
        <taxon>Microbacteriaceae</taxon>
        <taxon>Leifsonia</taxon>
    </lineage>
</organism>
<dbReference type="InterPro" id="IPR036388">
    <property type="entry name" value="WH-like_DNA-bd_sf"/>
</dbReference>